<feature type="compositionally biased region" description="Gly residues" evidence="3">
    <location>
        <begin position="4232"/>
        <end position="4242"/>
    </location>
</feature>
<dbReference type="InterPro" id="IPR050557">
    <property type="entry name" value="RTX_toxin/Mannuronan_C5-epim"/>
</dbReference>
<feature type="compositionally biased region" description="Polar residues" evidence="3">
    <location>
        <begin position="6055"/>
        <end position="6070"/>
    </location>
</feature>
<dbReference type="PROSITE" id="PS50268">
    <property type="entry name" value="CADHERIN_2"/>
    <property type="match status" value="1"/>
</dbReference>
<proteinExistence type="predicted"/>
<dbReference type="Gene3D" id="2.150.10.10">
    <property type="entry name" value="Serralysin-like metalloprotease, C-terminal"/>
    <property type="match status" value="5"/>
</dbReference>
<organism evidence="5 6">
    <name type="scientific">Thalassospira povalilytica</name>
    <dbReference type="NCBI Taxonomy" id="732237"/>
    <lineage>
        <taxon>Bacteria</taxon>
        <taxon>Pseudomonadati</taxon>
        <taxon>Pseudomonadota</taxon>
        <taxon>Alphaproteobacteria</taxon>
        <taxon>Rhodospirillales</taxon>
        <taxon>Thalassospiraceae</taxon>
        <taxon>Thalassospira</taxon>
    </lineage>
</organism>
<dbReference type="InterPro" id="IPR001343">
    <property type="entry name" value="Hemolysn_Ca-bd"/>
</dbReference>
<feature type="compositionally biased region" description="Basic and acidic residues" evidence="3">
    <location>
        <begin position="159"/>
        <end position="175"/>
    </location>
</feature>
<dbReference type="InterPro" id="IPR011049">
    <property type="entry name" value="Serralysin-like_metalloprot_C"/>
</dbReference>
<comment type="subcellular location">
    <subcellularLocation>
        <location evidence="1">Secreted</location>
    </subcellularLocation>
</comment>
<evidence type="ECO:0000256" key="1">
    <source>
        <dbReference type="ARBA" id="ARBA00004613"/>
    </source>
</evidence>
<dbReference type="Pfam" id="PF00353">
    <property type="entry name" value="HemolysinCabind"/>
    <property type="match status" value="12"/>
</dbReference>
<evidence type="ECO:0000256" key="3">
    <source>
        <dbReference type="SAM" id="MobiDB-lite"/>
    </source>
</evidence>
<dbReference type="RefSeq" id="WP_206928097.1">
    <property type="nucleotide sequence ID" value="NZ_JAEKJW010000003.1"/>
</dbReference>
<dbReference type="SUPFAM" id="SSF51120">
    <property type="entry name" value="beta-Roll"/>
    <property type="match status" value="4"/>
</dbReference>
<dbReference type="GO" id="GO:0005576">
    <property type="term" value="C:extracellular region"/>
    <property type="evidence" value="ECO:0007669"/>
    <property type="project" value="UniProtKB-SubCell"/>
</dbReference>
<feature type="region of interest" description="Disordered" evidence="3">
    <location>
        <begin position="6153"/>
        <end position="6185"/>
    </location>
</feature>
<feature type="compositionally biased region" description="Basic and acidic residues" evidence="3">
    <location>
        <begin position="1"/>
        <end position="15"/>
    </location>
</feature>
<sequence length="6297" mass="620309">MADDPRDTENSRSEDISSVNEEATPEELMRVEEQDGESNELVELHDDLNNTARPPEEELGSVHYGNQVFNPQAEAQQAFRRQNAATQRQERVQAEEATEKQSIAQAINAEIENNLDTVDGTFDGNLDSFGHDDISLKSDPSTIELPEIPLSTSDTNQLRGDREQPRGTGRGERGPDFIPSGEEAPATDADATALADDAAQSEITDDAITDDVIEVEKVADAPTLSTGSVTGSEDSAISLNVSAALNDLDGGSETLSVVISGVPEGAILSAGTNNGDGTWSVPAGQLGGLKITPPENYSGSFSLTVIATSREANGSTSSTSSSFTVDVAGVADGATLDVSDASGREDSAIALDIDTELLDGSESISVKITGVPDGATLSAGTNNGDGSWTLSPDQLEGLTITPAPDFSGEIDLSVLVSTTDGDDTAVVMEEIKVDVEGVADAPTLDVSDASGNEDTAIALDIDAGLTDSSEVLSVTISGVPDGATLSAGTDNGDGTWTLNPDQLDGLTITPAEDFSGSFDLGVTATSADGDDVATTTGSITVDVAGVADAPTLDVADASGSEDSAIALDIDAGLTDSSEVLSITISGVPDGATLSAGTNNGDGTWTLNPDQLEGLTITPAEDFSGSFDLGVTATSTDGEDVATTTGSITVDVAGAADAPTLDVADASGNEDSAIALDIDAGLTDSSEVLSVTISGVPDGATLSAGTDNGDGTWTLSPDQLEGLTITPAEDFSGSFDLGVTATSNDGEDIATTTGSITVDVAGVADTPTLDVADASGSEDSAIALDIDAGLTDSSEVLSVTISGVPDGATLSAGTDNGDGTWTLSPDQLEGLTITPAEDFSGSFDLGVTATSTDGEDVATTTGSITVDVAGVADAPTLDVSDASGNEDSAIALDIEAGLTDSSEVLSVTISGVPDGATLSAGTDNGDGTWTLSPDQLEGLTITPAEDFSGSFDLGVTAQSADGEDVATTTGSITVDVAGVADAPTLDVADASGSEDSAIALDIDAGLTDSSEVLSVTISGVPDGATLSAGTDNGDGTWTLSPEQLEGLTITPAEDFSGSFDLGVTATSADGEDVATTTGSITVDVAGVADAPTLDVSDASGSEDSAIALDIDAGLMDSSETLTVTISGVPDGATLSAGTDNGDGTWTLSPDQLEGLTITPAEDFSGSFDLGVAAQSADGEDVATTTGSITVDVAGVADTPTLDVADASGSEDSAIALDIDAGLTDSSEVLTVTISGVPDGATLSAGTDNGDGTWTLNPDQLEGLTITPAEDFSGSFDLGVTATSADGEDVATTSGSITVDVAGVADAPTLDVTDASGSEDSAIALDIDAGLTDSSEVLSVTISGVPDGATLSAGTDNGDGTWTLSPDQLEGLTITPAEDFSGSFDLGVTAQSADGDDIATTTGSITVDVAGVADTPTLDVADASGSEDSAIALDIDAGLTDSSEVLTVTISGVPDGATLSAGTDNGDGTWTLNPDQLEGLTITPADDFSGSFDLGVTATSADGDDVATTTGSITVDVAGVADAPTLDVADASGNEDSAIALDIDAGLTDSSEVLSVTISGVPDGATLSAGTDNGDGTWTLNPDQLEGLTITPADDFSGSFDLGVTATSADGDDVATTTGSITVDVAGVADAPTLDVADASGSEDSAIALDIDAGLTDSSEALTVTISGVPDGATLSAGTDNGDGTWTLSPDQLEGLTITPAEDFSGSFDLGVTATSADGEDVATTTGSITVDVAGVADAPTLDVSDASGSEDSAIALDIDAGLTDSSEVLSVTISGVPDGATLSAGTDNGDGTWTLNADQLEGLTITPAEDFSGSFDLGVTAQSADGEDVATTTGSITVEVAGVADAPTLDVSDASGNEDSAIALDIDAGLTDSSEVLSITISGVPDGATLSAGTDNGDGTWTLNPDQLEGLTITPAEDFSGSFDLGVTATSADGEDVATTTGSITVDVAGVADAPTLDVSDASGSEDSAIALDIDAGLTDSSEVLSVTISGVPDGATLSAGTDNGDGTWTLNPDQLEGLTITPAEDFSGSFDLGVTATSADGEDVATTTGSITVDVAGVADAPTLDVSDASGSEDSAIALDIDAGLTDASEVLTVTISGVPDGATLSAGTDNGDGTWTLSLEQLKGLTITPAEDFSGSFDLVVTATSADGEDVATTTGSITVDVAGVADAPTLDVSDASGSEDSAIALDIDAGLTDSSEVLSVTIFGVPDGATLSAGTDNGDGTWTLNSDQLEGLTITPAEDFSGSFDLGVTATSADGDDVATTTGSITVDVAGVADAPTLDASDASGNEDSAIALDIDAGLTDSSEVLSVTISGVPDGATLSAGTNNGDGTWTLNPDQLEGLTITPADDFSGSFDLGVTAQSVDGEDVATTTGSITVDVAGVADAPTLDVSDAFGSEDSAIALDIDAGLTDSSEVLTVTISGVPDGATLSAGTDNGDGTWTLNADQLEGLTITPAEDFSGSFDLGVTATSADGDDVATTTGSITIDVAGVADAPTLDVADASGSEDSAIALDIDAGLTDSSEVLSVTISGVPDGATLSSGTDNGDGTWTLSPDQLEGLTITPAEDFSGSFDLGVTAQSVDGEDVATTTGSITVDVAGVADAPTLEVSDASGNEDSAIALDIEAGLTDSSEVLSVTISGVPDGATLSAGTDNGDGTWTLNPDQLEGLTITPADNFSGSFDLGVTATSADGEDVATTTGSITVDVAGVADAPTLDVADASGSEDSAIALDIDAGLTDSSEVLTITISGVPDGATLSAGTDNGDGTWTLNPDQLEGLTITPAEDFSGSFDLGVTATSADGEDVATTTGSITVDIAGVADAPTLDVSDASGNEDSAIALDIDAGLTDSSEVLSITISGVPDGAALSAGTDNGDGTWTLNPDQLEGLTITPADDFSGSFDLGVTATSADGEDVATTTGSITVDVAGVADAPTLDVADASGSEDSAIALDIDAGLTDSSEVLTITISGVPDGATLSAGTDNGDGTWTLSPDQLEGLTITPAEDFSGSFDLGVKATSADGEDIATTTGSITVDVAGVADAPTLDVSDASGSEDSAIALDIDAGLMDSSETLTVTISGVPDGATLSAGTDNGDGTWTLNPDQLEGLTITPADDFSGSFDLGVTATSADGEDVATTTGSITVDVAEVADAPTLDVADASGNEDTAIALDIDAGLTDSSEVLSVTISGVPDGATLSAGTDNGDGTWTLNPDQLEGLTLTPAEDFSGSFDLGVTATSTDGEDVATTTGSITVDVAGVADAPTLDVADASGNEDTAIALDIDAGLTDSSEVLSITISGVPDGATLSAGTDNGDGTWTLSPDQLEGLTITPAEDFSGSFDLGVVAQSADGEDVATTTGSITVDVAGVADAPTLDVADASGSEDSAIALDIDAGLTDSSEVLTITISGVPDGATLSAGTDNGDGTWTLSPDQLEGLTITPAEDFSGSFDLGVVAQSADGEDVATTTGSITVDVAGVADAPTLDVADASGSEDSAIALDIDAGLSDSSETLTVTISGVPDGATLSAGADNGDGTWTLSPDQIEGLTITPAEDFSGSFDLGVTATSADGEDVATTTGSITVDVAGVADAPTLDVSDASGNEDSAIALDIDAGLTDSSEVLSITISGVPDGATLSAGTDNGDGTWTLNPDQLEGLTITPAEDFSGSFDLGVTATSSDGEDVATTTGSITVDVAGIADAPTLDVADASGSEDSAIALDIDAGLTDSSETLTVTISGVPDGATLSAGTNNGDGTWTLNPDQLEGLTITPAEDFSGSFDLGVTAASADGEDVATTTGSITVDVAGVADAPTLEVADASGSEDSAIALDIDAGLTDSSETLTVTISGVPDGATLSAGTDNGDGTWTLSPDQLEGLTITPAEDFSGSFDLGVTAQSADGEDVATTTGSITVDVAGVADAPTLETSNASGSEDSAIALDIDAGLADSSEVLSITISGVPDGATLSAGTNNGDGTWTLNPDQLEGLTITPAEDFSGSFDLGVTATSVDGEDVATTTGSITVDVAGVADAPTLDVSDASGNEDSAIALDIDAGLTDSSEVLTVTISGVPDGATLSAGTDNGDSTWTLNPDQLEGLTITPAEDFSGSFDLGVTANSSDGEDVATTTGSITVDVAGVADAPTLDVADASGREDSAIALDIDAGLMDSSEVLSVTISGVPDGATLSAGTDNGDGTWTLSPDQLEGLTITPAEDFSGSFELGVTATSADDEDVATTTGSITVDVSAVADAPSLTVSIGEGTPTGGGTGGGQNDFVDNGSSNHQGTGGDDTFVIDRNLNMNENFDLQGGNDQVILNGDTNLGNNIRLGDGNDSLTIKGDIGETSAVDGGSGSDVLYLGKPSTSYSLQNFTNNQGVINTQIIDLDTGKTLTVNQIEAISFGDGVVVGNADLVQAPETGGISYPVTIEAALNDADGSESLSITITGVPEGATLSAGTQNEDGSWSLDPDDLEGLTLTTPSDFEGSIDLVVTATATDGTDTNSVSVSRSIAVDDVANAPTLETSDASGNEDSAIALDIDAALTDSAETLTVTISGVPDGATLSAGTDNGDGTWTLSPDQLEGLTITPPEDFSGTFDLGVTATSVDGEDAASTTGSITVDVAGVADAPTLETANASGTEDSAIALDIDAGLTDSSETLTITISGVPEGASLSAGTDNGDGTWSLTSDDLEGLTITPPEDFSGSFDLEITASTQDGVDIASVTDTVMVNVIGDADLPTLDVSDASGNEDSAIALDIDAGLTDSSEVLSITINGVPDGATLSAGTDNGDGTWTLNPDQLEGLTITPAEDFSGSFDLGVTATSTDGEDVATATGSITVDVVGVADAPTLNVTDASGSEDSAIALDIDAGLTDSSEVLSVTISGIPDGATLSAGTDNGDGTWTLNPDQLEGLTITPAEDFSGSFDLGVTATSTDGEDVATATGSITVDVAGVADAPTLDVADASGSEDSAIALDIDAGLTDSSEVLSITVSGVPDGATLSAGTNNGDGSWTLNPDQLKGLTITPAEDFSGSFVLGVTATSVDGEDVATTTGSITVDVAGVADAPTLTVSNASGGEGSAISLAIAAGLTDASEILSVTIAGVPDGASLSAGTDNGDGTWTLSASQLSGLKITPADNYSGNFDLTVTATSVDGADSASISQNLQVEVIDNPNETVIGTDGTDRITTGDGDDYINAKSGHDTISSGGGADTVYGGGGNDIIDSGDGDDRVFGGSGKDTITGGAGDDYINAGGSHDTVDGGEGNDTIFGGGGKDTITGGAGDDYIDAGSSSDTVDGGAGNDTILGGSGHDTLDGGEGTDTLYGGNSNDILIGSGDDKLYGESGSDEIRYTVDLTGEGTGVIDGGSQTDTLKLYLTAEQLSGDGVLDALQDLQDHIASGGEGSLTLEALGVEVDNVENLEIYVDGELYDPSAESPTLSVTDASGNEDTSISLDIAAGLNDSTETLTITISGVPDGATLSAGTDNGDGTWTLSSDQLEGLTITPADDYSGSFDLSVTAVSTSGNDSTSTSDVITVDVAGVADTPSLEVADASGNEDSAISLDISAGLSDASEILSITISGVPDGATLSAGTDNGDGTWTLSAGDLDGLTITPPEDYSGGFDLDVTVTSTDGHDTSSISDTITVGVTAVADAPDLAVSDASGNEDSAISLDISAGLGDASETLSVTISGVPDGATLSAGTDNGDGTWTLSAGDLDGLTITPPDDYSGSFDLNVTVTSTDGNDSASVNDTITVDVAGVADTPTLEVSDASGDEGNSVPLDIDAAVTDSSETLSITISGVPDGARLSAGTNNGDGSWTLGAAQLVGLTITAASDYSGTFELTVSVQSRDGDDTATTTAILEVTIEELADSNETLWGTDANETFETGSGNDTIGAGGGHDTVSTNAGNDTIWGGNGNDVIYAGDGDDSVTGDDGHDYIDAGSGNDTVHGGEGNNTIYGGTGNDYITAGSGHDKIFASDGDNIIYANEGNNYIETGDGKDTLYAGSGNDTIIGGDGDNFVSAGEGRNVVWTGTGNDTISSGSGDDIIYDEGGDNKISAGEGRNTVWTGAGDDSISVGSGDDKIFAGDGNNTIGAGEGRNYIETGSGNDTITAGSDNDTVSAGAGNDNIDVGSGKNTVWGGDGNDSIHGAWGDDTFLGGDGNDILNADGGDNYFDGGSGNDTLTGGWGKDTFYGGSGNDTLDSGGGDDKLYGEEGDDTLSGGAGRDTLSGGDGNDLLLGGDDDDTLIGGIGDDTLYGGGGSDLFIFNMGDGKDHVDGGANGWTTDTIELHGVGGGHLDSCDWTLILDEGTITDSKKHSLELSTDSSGTIVFSDGSELTFSNVERIEW</sequence>
<feature type="region of interest" description="Disordered" evidence="3">
    <location>
        <begin position="1"/>
        <end position="44"/>
    </location>
</feature>
<dbReference type="InterPro" id="IPR002126">
    <property type="entry name" value="Cadherin-like_dom"/>
</dbReference>
<dbReference type="PANTHER" id="PTHR38340">
    <property type="entry name" value="S-LAYER PROTEIN"/>
    <property type="match status" value="1"/>
</dbReference>
<dbReference type="EMBL" id="JAEKJW010000003">
    <property type="protein sequence ID" value="MBN8198153.1"/>
    <property type="molecule type" value="Genomic_DNA"/>
</dbReference>
<dbReference type="GO" id="GO:0016020">
    <property type="term" value="C:membrane"/>
    <property type="evidence" value="ECO:0007669"/>
    <property type="project" value="InterPro"/>
</dbReference>
<evidence type="ECO:0000313" key="5">
    <source>
        <dbReference type="EMBL" id="MBN8198153.1"/>
    </source>
</evidence>
<feature type="region of interest" description="Disordered" evidence="3">
    <location>
        <begin position="4226"/>
        <end position="4261"/>
    </location>
</feature>
<gene>
    <name evidence="5" type="ORF">JF547_16910</name>
</gene>
<feature type="region of interest" description="Disordered" evidence="3">
    <location>
        <begin position="6055"/>
        <end position="6087"/>
    </location>
</feature>
<keyword evidence="2" id="KW-0964">Secreted</keyword>
<dbReference type="PRINTS" id="PR00313">
    <property type="entry name" value="CABNDNGRPT"/>
</dbReference>
<dbReference type="PANTHER" id="PTHR38340:SF1">
    <property type="entry name" value="S-LAYER PROTEIN"/>
    <property type="match status" value="1"/>
</dbReference>
<dbReference type="PROSITE" id="PS00330">
    <property type="entry name" value="HEMOLYSIN_CALCIUM"/>
    <property type="match status" value="3"/>
</dbReference>
<feature type="compositionally biased region" description="Polar residues" evidence="3">
    <location>
        <begin position="76"/>
        <end position="87"/>
    </location>
</feature>
<dbReference type="InterPro" id="IPR013783">
    <property type="entry name" value="Ig-like_fold"/>
</dbReference>
<feature type="domain" description="Cadherin" evidence="4">
    <location>
        <begin position="3050"/>
        <end position="3144"/>
    </location>
</feature>
<protein>
    <recommendedName>
        <fullName evidence="4">Cadherin domain-containing protein</fullName>
    </recommendedName>
</protein>
<dbReference type="GO" id="GO:0005509">
    <property type="term" value="F:calcium ion binding"/>
    <property type="evidence" value="ECO:0007669"/>
    <property type="project" value="InterPro"/>
</dbReference>
<dbReference type="Proteomes" id="UP000664405">
    <property type="component" value="Unassembled WGS sequence"/>
</dbReference>
<name>A0A8I1MAM4_9PROT</name>
<feature type="region of interest" description="Disordered" evidence="3">
    <location>
        <begin position="5239"/>
        <end position="5277"/>
    </location>
</feature>
<feature type="compositionally biased region" description="Low complexity" evidence="3">
    <location>
        <begin position="6176"/>
        <end position="6185"/>
    </location>
</feature>
<evidence type="ECO:0000256" key="2">
    <source>
        <dbReference type="ARBA" id="ARBA00022525"/>
    </source>
</evidence>
<dbReference type="Gene3D" id="2.60.40.10">
    <property type="entry name" value="Immunoglobulins"/>
    <property type="match status" value="2"/>
</dbReference>
<feature type="region of interest" description="Disordered" evidence="3">
    <location>
        <begin position="76"/>
        <end position="100"/>
    </location>
</feature>
<feature type="region of interest" description="Disordered" evidence="3">
    <location>
        <begin position="137"/>
        <end position="190"/>
    </location>
</feature>
<feature type="compositionally biased region" description="Basic and acidic residues" evidence="3">
    <location>
        <begin position="88"/>
        <end position="99"/>
    </location>
</feature>
<comment type="caution">
    <text evidence="5">The sequence shown here is derived from an EMBL/GenBank/DDBJ whole genome shotgun (WGS) entry which is preliminary data.</text>
</comment>
<evidence type="ECO:0000313" key="6">
    <source>
        <dbReference type="Proteomes" id="UP000664405"/>
    </source>
</evidence>
<accession>A0A8I1MAM4</accession>
<evidence type="ECO:0000259" key="4">
    <source>
        <dbReference type="PROSITE" id="PS50268"/>
    </source>
</evidence>
<dbReference type="InterPro" id="IPR018511">
    <property type="entry name" value="Hemolysin-typ_Ca-bd_CS"/>
</dbReference>
<dbReference type="GO" id="GO:0007156">
    <property type="term" value="P:homophilic cell adhesion via plasma membrane adhesion molecules"/>
    <property type="evidence" value="ECO:0007669"/>
    <property type="project" value="InterPro"/>
</dbReference>
<reference evidence="5" key="1">
    <citation type="submission" date="2020-12" db="EMBL/GenBank/DDBJ databases">
        <title>Oil enriched cultivation method for isolating marine PHA-producing bacteria.</title>
        <authorList>
            <person name="Zheng W."/>
            <person name="Yu S."/>
            <person name="Huang Y."/>
        </authorList>
    </citation>
    <scope>NUCLEOTIDE SEQUENCE</scope>
    <source>
        <strain evidence="5">SY-2-3</strain>
    </source>
</reference>